<keyword evidence="2 4" id="KW-0863">Zinc-finger</keyword>
<accession>A0A8S3WIF3</accession>
<dbReference type="SMART" id="SM00355">
    <property type="entry name" value="ZnF_C2H2"/>
    <property type="match status" value="1"/>
</dbReference>
<proteinExistence type="predicted"/>
<dbReference type="EMBL" id="CAJQZP010000456">
    <property type="protein sequence ID" value="CAG4962546.1"/>
    <property type="molecule type" value="Genomic_DNA"/>
</dbReference>
<reference evidence="6" key="1">
    <citation type="submission" date="2021-04" db="EMBL/GenBank/DDBJ databases">
        <authorList>
            <person name="Tunstrom K."/>
        </authorList>
    </citation>
    <scope>NUCLEOTIDE SEQUENCE</scope>
</reference>
<evidence type="ECO:0000256" key="2">
    <source>
        <dbReference type="ARBA" id="ARBA00022771"/>
    </source>
</evidence>
<comment type="caution">
    <text evidence="6">The sequence shown here is derived from an EMBL/GenBank/DDBJ whole genome shotgun (WGS) entry which is preliminary data.</text>
</comment>
<evidence type="ECO:0000313" key="6">
    <source>
        <dbReference type="EMBL" id="CAG4962546.1"/>
    </source>
</evidence>
<dbReference type="PROSITE" id="PS00028">
    <property type="entry name" value="ZINC_FINGER_C2H2_1"/>
    <property type="match status" value="1"/>
</dbReference>
<organism evidence="6 7">
    <name type="scientific">Parnassius apollo</name>
    <name type="common">Apollo butterfly</name>
    <name type="synonym">Papilio apollo</name>
    <dbReference type="NCBI Taxonomy" id="110799"/>
    <lineage>
        <taxon>Eukaryota</taxon>
        <taxon>Metazoa</taxon>
        <taxon>Ecdysozoa</taxon>
        <taxon>Arthropoda</taxon>
        <taxon>Hexapoda</taxon>
        <taxon>Insecta</taxon>
        <taxon>Pterygota</taxon>
        <taxon>Neoptera</taxon>
        <taxon>Endopterygota</taxon>
        <taxon>Lepidoptera</taxon>
        <taxon>Glossata</taxon>
        <taxon>Ditrysia</taxon>
        <taxon>Papilionoidea</taxon>
        <taxon>Papilionidae</taxon>
        <taxon>Parnassiinae</taxon>
        <taxon>Parnassini</taxon>
        <taxon>Parnassius</taxon>
        <taxon>Parnassius</taxon>
    </lineage>
</organism>
<dbReference type="GO" id="GO:0008270">
    <property type="term" value="F:zinc ion binding"/>
    <property type="evidence" value="ECO:0007669"/>
    <property type="project" value="UniProtKB-KW"/>
</dbReference>
<evidence type="ECO:0000256" key="3">
    <source>
        <dbReference type="ARBA" id="ARBA00022833"/>
    </source>
</evidence>
<dbReference type="InterPro" id="IPR013087">
    <property type="entry name" value="Znf_C2H2_type"/>
</dbReference>
<gene>
    <name evidence="6" type="ORF">PAPOLLO_LOCUS6801</name>
</gene>
<dbReference type="InterPro" id="IPR022755">
    <property type="entry name" value="Znf_C2H2_jaz"/>
</dbReference>
<evidence type="ECO:0000259" key="5">
    <source>
        <dbReference type="PROSITE" id="PS50157"/>
    </source>
</evidence>
<dbReference type="PROSITE" id="PS50157">
    <property type="entry name" value="ZINC_FINGER_C2H2_2"/>
    <property type="match status" value="1"/>
</dbReference>
<dbReference type="Pfam" id="PF12171">
    <property type="entry name" value="zf-C2H2_jaz"/>
    <property type="match status" value="1"/>
</dbReference>
<feature type="domain" description="C2H2-type" evidence="5">
    <location>
        <begin position="40"/>
        <end position="68"/>
    </location>
</feature>
<keyword evidence="7" id="KW-1185">Reference proteome</keyword>
<sequence length="102" mass="11610">MGYLAEKGILPKECEETAEVHLFFDKQITLSWDEEESDSHVCRLCNKTFYNANALQNHKNLQHKVDVSGSEADKTLPHYTVAIRGPFTCTLPSSIRPDLQCR</sequence>
<dbReference type="Proteomes" id="UP000691718">
    <property type="component" value="Unassembled WGS sequence"/>
</dbReference>
<evidence type="ECO:0000256" key="4">
    <source>
        <dbReference type="PROSITE-ProRule" id="PRU00042"/>
    </source>
</evidence>
<keyword evidence="3" id="KW-0862">Zinc</keyword>
<evidence type="ECO:0000256" key="1">
    <source>
        <dbReference type="ARBA" id="ARBA00022723"/>
    </source>
</evidence>
<dbReference type="AlphaFoldDB" id="A0A8S3WIF3"/>
<protein>
    <submittedName>
        <fullName evidence="6">(apollo) hypothetical protein</fullName>
    </submittedName>
</protein>
<name>A0A8S3WIF3_PARAO</name>
<evidence type="ECO:0000313" key="7">
    <source>
        <dbReference type="Proteomes" id="UP000691718"/>
    </source>
</evidence>
<keyword evidence="1" id="KW-0479">Metal-binding</keyword>
<dbReference type="OrthoDB" id="5815793at2759"/>